<keyword evidence="3" id="KW-1185">Reference proteome</keyword>
<evidence type="ECO:0000313" key="2">
    <source>
        <dbReference type="EMBL" id="KXJ93133.1"/>
    </source>
</evidence>
<reference evidence="3" key="1">
    <citation type="submission" date="2016-02" db="EMBL/GenBank/DDBJ databases">
        <title>Draft genome sequence of Microdochium bolleyi, a fungal endophyte of beachgrass.</title>
        <authorList>
            <consortium name="DOE Joint Genome Institute"/>
            <person name="David A.S."/>
            <person name="May G."/>
            <person name="Haridas S."/>
            <person name="Lim J."/>
            <person name="Wang M."/>
            <person name="Labutti K."/>
            <person name="Lipzen A."/>
            <person name="Barry K."/>
            <person name="Grigoriev I.V."/>
        </authorList>
    </citation>
    <scope>NUCLEOTIDE SEQUENCE [LARGE SCALE GENOMIC DNA]</scope>
    <source>
        <strain evidence="3">J235TASD1</strain>
    </source>
</reference>
<accession>A0A136J7J9</accession>
<dbReference type="Proteomes" id="UP000070501">
    <property type="component" value="Unassembled WGS sequence"/>
</dbReference>
<feature type="compositionally biased region" description="Polar residues" evidence="1">
    <location>
        <begin position="1"/>
        <end position="15"/>
    </location>
</feature>
<dbReference type="EMBL" id="KQ964248">
    <property type="protein sequence ID" value="KXJ93133.1"/>
    <property type="molecule type" value="Genomic_DNA"/>
</dbReference>
<protein>
    <submittedName>
        <fullName evidence="2">Uncharacterized protein</fullName>
    </submittedName>
</protein>
<gene>
    <name evidence="2" type="ORF">Micbo1qcDRAFT_222822</name>
</gene>
<proteinExistence type="predicted"/>
<evidence type="ECO:0000313" key="3">
    <source>
        <dbReference type="Proteomes" id="UP000070501"/>
    </source>
</evidence>
<dbReference type="AlphaFoldDB" id="A0A136J7J9"/>
<organism evidence="2 3">
    <name type="scientific">Microdochium bolleyi</name>
    <dbReference type="NCBI Taxonomy" id="196109"/>
    <lineage>
        <taxon>Eukaryota</taxon>
        <taxon>Fungi</taxon>
        <taxon>Dikarya</taxon>
        <taxon>Ascomycota</taxon>
        <taxon>Pezizomycotina</taxon>
        <taxon>Sordariomycetes</taxon>
        <taxon>Xylariomycetidae</taxon>
        <taxon>Xylariales</taxon>
        <taxon>Microdochiaceae</taxon>
        <taxon>Microdochium</taxon>
    </lineage>
</organism>
<evidence type="ECO:0000256" key="1">
    <source>
        <dbReference type="SAM" id="MobiDB-lite"/>
    </source>
</evidence>
<sequence>MGRQKTMQTFPQGAASQAEMCKSEPFWSPPARDALNKDDIRVRTPSSLPTRALGSVNGRWRRCWCENLLGLCQVLNFNAAMGQKTSSSGGGVAAAAIRGPAESRCFELQCSLPLASLASVGRVLLRRTGHLLDTVKRAKSLQGMSTSLDSVDVTSIAGYVKCGLNHREGQPGLGSRTSATSRAAAGQPHASHTTFATLLSCSGVTLSTGCISVAEVESVMAAEKLRGSEARQKQRIARQSCDPAVPTVALNKQASAEKSAYRLGSGQLPQSAHCVPEARVGQHIPWVTDVLAVKDGLLSSANPATALVEAVLEIVEVRDCSKFAGETQ</sequence>
<name>A0A136J7J9_9PEZI</name>
<feature type="region of interest" description="Disordered" evidence="1">
    <location>
        <begin position="1"/>
        <end position="21"/>
    </location>
</feature>
<dbReference type="InParanoid" id="A0A136J7J9"/>